<protein>
    <submittedName>
        <fullName evidence="1">Uncharacterized protein</fullName>
    </submittedName>
</protein>
<comment type="caution">
    <text evidence="1">The sequence shown here is derived from an EMBL/GenBank/DDBJ whole genome shotgun (WGS) entry which is preliminary data.</text>
</comment>
<gene>
    <name evidence="1" type="ORF">MLD38_028054</name>
</gene>
<reference evidence="2" key="1">
    <citation type="journal article" date="2023" name="Front. Plant Sci.">
        <title>Chromosomal-level genome assembly of Melastoma candidum provides insights into trichome evolution.</title>
        <authorList>
            <person name="Zhong Y."/>
            <person name="Wu W."/>
            <person name="Sun C."/>
            <person name="Zou P."/>
            <person name="Liu Y."/>
            <person name="Dai S."/>
            <person name="Zhou R."/>
        </authorList>
    </citation>
    <scope>NUCLEOTIDE SEQUENCE [LARGE SCALE GENOMIC DNA]</scope>
</reference>
<dbReference type="Proteomes" id="UP001057402">
    <property type="component" value="Chromosome 8"/>
</dbReference>
<sequence length="195" mass="22003">MSYFVAIDYPEILKGGMQHAGKVIYNNLGVRIDSDPKRWRILADVLCDFGTGLEVLSPLSPQLFSGNFWAWRFCRRMAVVVARATRLPIYSSLAKEGNLRMPAAPANTLNPLRMDMIVADFLKSLRLFCPRRFCSYSVMTGKVSSPADIRHREGLLFPGRLIEDAGNMKVVGRPLHNVTKPSQNGRKSFRRRNSS</sequence>
<name>A0ACB9MZY3_9MYRT</name>
<accession>A0ACB9MZY3</accession>
<keyword evidence="2" id="KW-1185">Reference proteome</keyword>
<dbReference type="EMBL" id="CM042887">
    <property type="protein sequence ID" value="KAI4329699.1"/>
    <property type="molecule type" value="Genomic_DNA"/>
</dbReference>
<evidence type="ECO:0000313" key="2">
    <source>
        <dbReference type="Proteomes" id="UP001057402"/>
    </source>
</evidence>
<organism evidence="1 2">
    <name type="scientific">Melastoma candidum</name>
    <dbReference type="NCBI Taxonomy" id="119954"/>
    <lineage>
        <taxon>Eukaryota</taxon>
        <taxon>Viridiplantae</taxon>
        <taxon>Streptophyta</taxon>
        <taxon>Embryophyta</taxon>
        <taxon>Tracheophyta</taxon>
        <taxon>Spermatophyta</taxon>
        <taxon>Magnoliopsida</taxon>
        <taxon>eudicotyledons</taxon>
        <taxon>Gunneridae</taxon>
        <taxon>Pentapetalae</taxon>
        <taxon>rosids</taxon>
        <taxon>malvids</taxon>
        <taxon>Myrtales</taxon>
        <taxon>Melastomataceae</taxon>
        <taxon>Melastomatoideae</taxon>
        <taxon>Melastomateae</taxon>
        <taxon>Melastoma</taxon>
    </lineage>
</organism>
<proteinExistence type="predicted"/>
<evidence type="ECO:0000313" key="1">
    <source>
        <dbReference type="EMBL" id="KAI4329699.1"/>
    </source>
</evidence>